<evidence type="ECO:0000313" key="7">
    <source>
        <dbReference type="EMBL" id="EIE20036.1"/>
    </source>
</evidence>
<keyword evidence="4" id="KW-0238">DNA-binding</keyword>
<feature type="compositionally biased region" description="Basic and acidic residues" evidence="5">
    <location>
        <begin position="1153"/>
        <end position="1167"/>
    </location>
</feature>
<dbReference type="GO" id="GO:0005524">
    <property type="term" value="F:ATP binding"/>
    <property type="evidence" value="ECO:0007669"/>
    <property type="project" value="UniProtKB-KW"/>
</dbReference>
<dbReference type="eggNOG" id="KOG0217">
    <property type="taxonomic scope" value="Eukaryota"/>
</dbReference>
<sequence length="1173" mass="127048">MDDRYAVKHVPHTCLPASVLHGSRQHKPTNVLQALLRSRLRSAAAPASRQRTFTTAAAAGAAPAGQIPPQEQASMEAQAHWEGVLGGVDRPAAREMMAQLDLRHLLGLAGGTTYGRGRKAPLLPFFTSVKREHPTKVLLVRVGEFYETMGTDAVVLMQWAGLNPMGAGNPPRAGCPAANIRRTLQCLVQEANLSVVVCEEAPEPRSYGSRTKQKQRFVAGIVTPAQPHYLYGLLDANMDPSLGGTPPILAIAASAGGYKARILASPSFLCNMQSGVALLCEAPWLDLQQVLEVQSDMMTCAITEGLTEDAVSARLHQGMFPPLSKTHHLWNQFAGPCTRSRWGLSPPLYIHSSVEGSLQGRLSEGSVESEWEQRVVQIFRSQVGIVKRYNARDAEEGLLTLLRRDLCMDADAPFTRIAARPGERPKPLYHSTASQMGLHKTKGIPNLLDYVLPRNAPQGARRWLQRLLLLPPTPGVAAASWQACNFLSETVVPLPHWTILDASNITLKLKSQQATRSFFCDLAAMLSSVADGAADPELRRLMECLLVVAQAETRFGSDLDGLIRACRLAVKEIDVVVDRTSCGRSDRSDSGGGEVDGGLEVIGRLFTANEGFRGQIRDDQMEQYIAEVEAAGSRLEAELGRVLSECMGAWEAASSLAALRPVTVYDPVNVAVWLKAIAKSPVHKEASRLGLIHPRDRNGSLVTDRFSTPELEAALEAYRSACTAAVDHVRDRLRTLAASLTAMLPELVCASVVSTIGAALDAHVRQARERQWAQPQQLPRVHDDAPRPAMQVEGMWPYWLDGAAPSTVRNSFAMNSMLLLTGPNMAGKSTVMRGTMAVALLGACGLFAPCDAAAVPYIDAFMLRTFSADAPVEGLSSFAIEMTEMRYVLEDAGADALVLVDELGKGTEVRAGAALAAAFLERLTALRCKGIFATHLHPLLDLELDAPGLRRMKMGTQWEEREKHSPQSSELDALIEAQTHSTATAPRGRRQVPTWRMEEGECRDSLAMEVAAQCKLPPDIVARASHLYNDARNCAIEEENSLATNGNDSLQGISLDDLTVQVLGAGKVPPPSTVGCSCVYVVRREDGFFYCGESDDIKGRLARHRRAGPVKGGRTMEAVYMAVPAGLAGKSAAAAIEARAIREMRDAGFPLISDHDARTKRTPEQRLKQAVAA</sequence>
<accession>I0YNR7</accession>
<keyword evidence="1" id="KW-0547">Nucleotide-binding</keyword>
<dbReference type="PROSITE" id="PS00486">
    <property type="entry name" value="DNA_MISMATCH_REPAIR_2"/>
    <property type="match status" value="1"/>
</dbReference>
<feature type="region of interest" description="Disordered" evidence="5">
    <location>
        <begin position="46"/>
        <end position="66"/>
    </location>
</feature>
<dbReference type="PANTHER" id="PTHR48448:SF1">
    <property type="entry name" value="MUTL PROTEIN ISOFORM 1"/>
    <property type="match status" value="1"/>
</dbReference>
<dbReference type="SUPFAM" id="SSF55271">
    <property type="entry name" value="DNA repair protein MutS, domain I"/>
    <property type="match status" value="1"/>
</dbReference>
<evidence type="ECO:0000259" key="6">
    <source>
        <dbReference type="PROSITE" id="PS00486"/>
    </source>
</evidence>
<protein>
    <recommendedName>
        <fullName evidence="6">DNA mismatch repair proteins mutS family domain-containing protein</fullName>
    </recommendedName>
</protein>
<dbReference type="InterPro" id="IPR053276">
    <property type="entry name" value="MtDNA_mismatch_repair_MutS"/>
</dbReference>
<dbReference type="EMBL" id="AGSI01000017">
    <property type="protein sequence ID" value="EIE20036.1"/>
    <property type="molecule type" value="Genomic_DNA"/>
</dbReference>
<gene>
    <name evidence="7" type="ORF">COCSUDRAFT_58259</name>
</gene>
<dbReference type="Pfam" id="PF00488">
    <property type="entry name" value="MutS_V"/>
    <property type="match status" value="1"/>
</dbReference>
<evidence type="ECO:0000256" key="2">
    <source>
        <dbReference type="ARBA" id="ARBA00022763"/>
    </source>
</evidence>
<organism evidence="7 8">
    <name type="scientific">Coccomyxa subellipsoidea (strain C-169)</name>
    <name type="common">Green microalga</name>
    <dbReference type="NCBI Taxonomy" id="574566"/>
    <lineage>
        <taxon>Eukaryota</taxon>
        <taxon>Viridiplantae</taxon>
        <taxon>Chlorophyta</taxon>
        <taxon>core chlorophytes</taxon>
        <taxon>Trebouxiophyceae</taxon>
        <taxon>Trebouxiophyceae incertae sedis</taxon>
        <taxon>Coccomyxaceae</taxon>
        <taxon>Coccomyxa</taxon>
        <taxon>Coccomyxa subellipsoidea</taxon>
    </lineage>
</organism>
<name>I0YNR7_COCSC</name>
<dbReference type="GO" id="GO:0006298">
    <property type="term" value="P:mismatch repair"/>
    <property type="evidence" value="ECO:0007669"/>
    <property type="project" value="InterPro"/>
</dbReference>
<dbReference type="Gene3D" id="3.40.50.300">
    <property type="entry name" value="P-loop containing nucleotide triphosphate hydrolases"/>
    <property type="match status" value="1"/>
</dbReference>
<dbReference type="GO" id="GO:0030983">
    <property type="term" value="F:mismatched DNA binding"/>
    <property type="evidence" value="ECO:0007669"/>
    <property type="project" value="InterPro"/>
</dbReference>
<dbReference type="STRING" id="574566.I0YNR7"/>
<feature type="region of interest" description="Disordered" evidence="5">
    <location>
        <begin position="1152"/>
        <end position="1173"/>
    </location>
</feature>
<dbReference type="InterPro" id="IPR007695">
    <property type="entry name" value="DNA_mismatch_repair_MutS-lik_N"/>
</dbReference>
<dbReference type="Proteomes" id="UP000007264">
    <property type="component" value="Unassembled WGS sequence"/>
</dbReference>
<comment type="caution">
    <text evidence="7">The sequence shown here is derived from an EMBL/GenBank/DDBJ whole genome shotgun (WGS) entry which is preliminary data.</text>
</comment>
<proteinExistence type="predicted"/>
<keyword evidence="3" id="KW-0067">ATP-binding</keyword>
<dbReference type="InterPro" id="IPR016151">
    <property type="entry name" value="DNA_mismatch_repair_MutS_N"/>
</dbReference>
<dbReference type="Gene3D" id="3.40.1170.10">
    <property type="entry name" value="DNA repair protein MutS, domain I"/>
    <property type="match status" value="1"/>
</dbReference>
<evidence type="ECO:0000313" key="8">
    <source>
        <dbReference type="Proteomes" id="UP000007264"/>
    </source>
</evidence>
<dbReference type="OrthoDB" id="10252754at2759"/>
<dbReference type="SMART" id="SM00534">
    <property type="entry name" value="MUTSac"/>
    <property type="match status" value="1"/>
</dbReference>
<evidence type="ECO:0000256" key="5">
    <source>
        <dbReference type="SAM" id="MobiDB-lite"/>
    </source>
</evidence>
<evidence type="ECO:0000256" key="4">
    <source>
        <dbReference type="ARBA" id="ARBA00023125"/>
    </source>
</evidence>
<keyword evidence="2" id="KW-0227">DNA damage</keyword>
<dbReference type="KEGG" id="csl:COCSUDRAFT_58259"/>
<dbReference type="RefSeq" id="XP_005644580.1">
    <property type="nucleotide sequence ID" value="XM_005644523.1"/>
</dbReference>
<evidence type="ECO:0000256" key="1">
    <source>
        <dbReference type="ARBA" id="ARBA00022741"/>
    </source>
</evidence>
<dbReference type="SUPFAM" id="SSF52540">
    <property type="entry name" value="P-loop containing nucleoside triphosphate hydrolases"/>
    <property type="match status" value="1"/>
</dbReference>
<dbReference type="Pfam" id="PF01624">
    <property type="entry name" value="MutS_I"/>
    <property type="match status" value="1"/>
</dbReference>
<reference evidence="7 8" key="1">
    <citation type="journal article" date="2012" name="Genome Biol.">
        <title>The genome of the polar eukaryotic microalga coccomyxa subellipsoidea reveals traits of cold adaptation.</title>
        <authorList>
            <person name="Blanc G."/>
            <person name="Agarkova I."/>
            <person name="Grimwood J."/>
            <person name="Kuo A."/>
            <person name="Brueggeman A."/>
            <person name="Dunigan D."/>
            <person name="Gurnon J."/>
            <person name="Ladunga I."/>
            <person name="Lindquist E."/>
            <person name="Lucas S."/>
            <person name="Pangilinan J."/>
            <person name="Proschold T."/>
            <person name="Salamov A."/>
            <person name="Schmutz J."/>
            <person name="Weeks D."/>
            <person name="Yamada T."/>
            <person name="Claverie J.M."/>
            <person name="Grigoriev I."/>
            <person name="Van Etten J."/>
            <person name="Lomsadze A."/>
            <person name="Borodovsky M."/>
        </authorList>
    </citation>
    <scope>NUCLEOTIDE SEQUENCE [LARGE SCALE GENOMIC DNA]</scope>
    <source>
        <strain evidence="7 8">C-169</strain>
    </source>
</reference>
<dbReference type="GeneID" id="17038010"/>
<evidence type="ECO:0000256" key="3">
    <source>
        <dbReference type="ARBA" id="ARBA00022840"/>
    </source>
</evidence>
<feature type="domain" description="DNA mismatch repair proteins mutS family" evidence="6">
    <location>
        <begin position="896"/>
        <end position="912"/>
    </location>
</feature>
<dbReference type="AlphaFoldDB" id="I0YNR7"/>
<keyword evidence="8" id="KW-1185">Reference proteome</keyword>
<dbReference type="InterPro" id="IPR027417">
    <property type="entry name" value="P-loop_NTPase"/>
</dbReference>
<dbReference type="PANTHER" id="PTHR48448">
    <property type="entry name" value="MUTL PROTEIN ISOFORM 1"/>
    <property type="match status" value="1"/>
</dbReference>
<dbReference type="InterPro" id="IPR000432">
    <property type="entry name" value="DNA_mismatch_repair_MutS_C"/>
</dbReference>